<dbReference type="AlphaFoldDB" id="A0A2T1D722"/>
<dbReference type="SUPFAM" id="SSF52402">
    <property type="entry name" value="Adenine nucleotide alpha hydrolases-like"/>
    <property type="match status" value="2"/>
</dbReference>
<reference evidence="3 4" key="2">
    <citation type="submission" date="2018-03" db="EMBL/GenBank/DDBJ databases">
        <title>The ancient ancestry and fast evolution of plastids.</title>
        <authorList>
            <person name="Moore K.R."/>
            <person name="Magnabosco C."/>
            <person name="Momper L."/>
            <person name="Gold D.A."/>
            <person name="Bosak T."/>
            <person name="Fournier G.P."/>
        </authorList>
    </citation>
    <scope>NUCLEOTIDE SEQUENCE [LARGE SCALE GENOMIC DNA]</scope>
    <source>
        <strain evidence="3 4">ULC007</strain>
    </source>
</reference>
<dbReference type="OrthoDB" id="552876at2"/>
<evidence type="ECO:0000313" key="4">
    <source>
        <dbReference type="Proteomes" id="UP000238634"/>
    </source>
</evidence>
<evidence type="ECO:0000259" key="2">
    <source>
        <dbReference type="Pfam" id="PF00582"/>
    </source>
</evidence>
<feature type="domain" description="UspA" evidence="2">
    <location>
        <begin position="157"/>
        <end position="288"/>
    </location>
</feature>
<gene>
    <name evidence="3" type="ORF">C7B65_22195</name>
</gene>
<accession>A0A2T1D722</accession>
<proteinExistence type="inferred from homology"/>
<feature type="domain" description="UspA" evidence="2">
    <location>
        <begin position="1"/>
        <end position="134"/>
    </location>
</feature>
<dbReference type="CDD" id="cd00293">
    <property type="entry name" value="USP-like"/>
    <property type="match status" value="2"/>
</dbReference>
<protein>
    <submittedName>
        <fullName evidence="3">Universal stress protein</fullName>
    </submittedName>
</protein>
<evidence type="ECO:0000313" key="3">
    <source>
        <dbReference type="EMBL" id="PSB16237.1"/>
    </source>
</evidence>
<organism evidence="3 4">
    <name type="scientific">Phormidesmis priestleyi ULC007</name>
    <dbReference type="NCBI Taxonomy" id="1920490"/>
    <lineage>
        <taxon>Bacteria</taxon>
        <taxon>Bacillati</taxon>
        <taxon>Cyanobacteriota</taxon>
        <taxon>Cyanophyceae</taxon>
        <taxon>Leptolyngbyales</taxon>
        <taxon>Leptolyngbyaceae</taxon>
        <taxon>Phormidesmis</taxon>
    </lineage>
</organism>
<comment type="similarity">
    <text evidence="1">Belongs to the universal stress protein A family.</text>
</comment>
<keyword evidence="4" id="KW-1185">Reference proteome</keyword>
<dbReference type="Pfam" id="PF00582">
    <property type="entry name" value="Usp"/>
    <property type="match status" value="2"/>
</dbReference>
<dbReference type="InterPro" id="IPR006016">
    <property type="entry name" value="UspA"/>
</dbReference>
<dbReference type="EMBL" id="PVWG01000045">
    <property type="protein sequence ID" value="PSB16237.1"/>
    <property type="molecule type" value="Genomic_DNA"/>
</dbReference>
<sequence length="292" mass="32443">MFQRPLICTDLTDGLQRLVEFVPSLVAGGMTHLVFLHTVPLREEATIPKADAEKIDRAQDVLSAALKQVPAGADVKVEVQAGRPLDVILKMVTTHQADVIILGTQPRNLLTEKLFGSTTTELSQRTTIPLLTLRPQMISTYTSEELSLRCQHLLRYLLLPYDDSSASKHTIEQIKHFVQTQSAQALKGVILCWVVEEGGRHELTLAQQQQVVCETLEPVRDDLVSCGVEVTLDVRRGNPIAQVLAAAQESDTSAIVLSTDNRNNLLDWSAPSFTGEILRRSWHPVLFFPPKR</sequence>
<dbReference type="RefSeq" id="WP_073074653.1">
    <property type="nucleotide sequence ID" value="NZ_MPPI01000042.1"/>
</dbReference>
<dbReference type="Gene3D" id="3.40.50.620">
    <property type="entry name" value="HUPs"/>
    <property type="match status" value="2"/>
</dbReference>
<dbReference type="InterPro" id="IPR014729">
    <property type="entry name" value="Rossmann-like_a/b/a_fold"/>
</dbReference>
<dbReference type="PANTHER" id="PTHR46268:SF22">
    <property type="entry name" value="SENSOR PROTEIN KDPD-RELATED"/>
    <property type="match status" value="1"/>
</dbReference>
<comment type="caution">
    <text evidence="3">The sequence shown here is derived from an EMBL/GenBank/DDBJ whole genome shotgun (WGS) entry which is preliminary data.</text>
</comment>
<evidence type="ECO:0000256" key="1">
    <source>
        <dbReference type="ARBA" id="ARBA00008791"/>
    </source>
</evidence>
<name>A0A2T1D722_9CYAN</name>
<dbReference type="PANTHER" id="PTHR46268">
    <property type="entry name" value="STRESS RESPONSE PROTEIN NHAX"/>
    <property type="match status" value="1"/>
</dbReference>
<reference evidence="3 4" key="1">
    <citation type="submission" date="2018-02" db="EMBL/GenBank/DDBJ databases">
        <authorList>
            <person name="Cohen D.B."/>
            <person name="Kent A.D."/>
        </authorList>
    </citation>
    <scope>NUCLEOTIDE SEQUENCE [LARGE SCALE GENOMIC DNA]</scope>
    <source>
        <strain evidence="3 4">ULC007</strain>
    </source>
</reference>
<dbReference type="STRING" id="1920490.GCA_001895925_05308"/>
<dbReference type="Proteomes" id="UP000238634">
    <property type="component" value="Unassembled WGS sequence"/>
</dbReference>